<name>A0A6B3KG50_XANEU</name>
<gene>
    <name evidence="1" type="ORF">G3W62_05950</name>
</gene>
<sequence length="26" mass="2646">MLQEFFIAAAAGGSNPSAALSQMGFE</sequence>
<dbReference type="EMBL" id="JAAGYV010000026">
    <property type="protein sequence ID" value="NEK72340.1"/>
    <property type="molecule type" value="Genomic_DNA"/>
</dbReference>
<feature type="non-terminal residue" evidence="1">
    <location>
        <position position="26"/>
    </location>
</feature>
<proteinExistence type="predicted"/>
<organism evidence="1">
    <name type="scientific">Xanthomonas euvesicatoria</name>
    <dbReference type="NCBI Taxonomy" id="456327"/>
    <lineage>
        <taxon>Bacteria</taxon>
        <taxon>Pseudomonadati</taxon>
        <taxon>Pseudomonadota</taxon>
        <taxon>Gammaproteobacteria</taxon>
        <taxon>Lysobacterales</taxon>
        <taxon>Lysobacteraceae</taxon>
        <taxon>Xanthomonas</taxon>
    </lineage>
</organism>
<dbReference type="AlphaFoldDB" id="A0A6B3KG50"/>
<protein>
    <submittedName>
        <fullName evidence="1">MotA/TolQ/ExbB proton channel family protein</fullName>
    </submittedName>
</protein>
<reference evidence="1" key="1">
    <citation type="submission" date="2019-11" db="EMBL/GenBank/DDBJ databases">
        <title>Genome-resolved metagenomics to study the prevalence of co-infection and intraspecific heterogeneity among plant pathogen metapopulations.</title>
        <authorList>
            <person name="Newberry E."/>
            <person name="Bhandari R."/>
            <person name="Kemble J."/>
            <person name="Sikora E."/>
            <person name="Potnis N."/>
        </authorList>
    </citation>
    <scope>NUCLEOTIDE SEQUENCE</scope>
    <source>
        <strain evidence="1">Xe_Pep_Tuscaloosa_18b</strain>
    </source>
</reference>
<accession>A0A6B3KG50</accession>
<evidence type="ECO:0000313" key="1">
    <source>
        <dbReference type="EMBL" id="NEK72340.1"/>
    </source>
</evidence>
<comment type="caution">
    <text evidence="1">The sequence shown here is derived from an EMBL/GenBank/DDBJ whole genome shotgun (WGS) entry which is preliminary data.</text>
</comment>